<reference evidence="1 2" key="1">
    <citation type="submission" date="2022-05" db="EMBL/GenBank/DDBJ databases">
        <authorList>
            <person name="Park J.-S."/>
        </authorList>
    </citation>
    <scope>NUCLEOTIDE SEQUENCE [LARGE SCALE GENOMIC DNA]</scope>
    <source>
        <strain evidence="1 2">2012CJ34-2</strain>
    </source>
</reference>
<evidence type="ECO:0000313" key="1">
    <source>
        <dbReference type="EMBL" id="MCL6270735.1"/>
    </source>
</evidence>
<comment type="caution">
    <text evidence="1">The sequence shown here is derived from an EMBL/GenBank/DDBJ whole genome shotgun (WGS) entry which is preliminary data.</text>
</comment>
<dbReference type="RefSeq" id="WP_249700014.1">
    <property type="nucleotide sequence ID" value="NZ_JAMFLX010000016.1"/>
</dbReference>
<dbReference type="Proteomes" id="UP001203338">
    <property type="component" value="Unassembled WGS sequence"/>
</dbReference>
<proteinExistence type="predicted"/>
<keyword evidence="2" id="KW-1185">Reference proteome</keyword>
<name>A0ABT0PH81_9GAMM</name>
<evidence type="ECO:0008006" key="3">
    <source>
        <dbReference type="Google" id="ProtNLM"/>
    </source>
</evidence>
<accession>A0ABT0PH81</accession>
<gene>
    <name evidence="1" type="ORF">M3P05_12450</name>
</gene>
<sequence>MKKLIILFVFGSVMVSSYLFAESYSGKVSYIRSPDGRPCLFVTLSGINNVDGTGSSWFVISQKHLGYSEIYGMIVASKMSNKTVKVHTAEKRNQECSNHAEVNVVEVM</sequence>
<dbReference type="EMBL" id="JAMFLX010000016">
    <property type="protein sequence ID" value="MCL6270735.1"/>
    <property type="molecule type" value="Genomic_DNA"/>
</dbReference>
<protein>
    <recommendedName>
        <fullName evidence="3">Secreted protein</fullName>
    </recommendedName>
</protein>
<evidence type="ECO:0000313" key="2">
    <source>
        <dbReference type="Proteomes" id="UP001203338"/>
    </source>
</evidence>
<organism evidence="1 2">
    <name type="scientific">Parendozoicomonas callyspongiae</name>
    <dbReference type="NCBI Taxonomy" id="2942213"/>
    <lineage>
        <taxon>Bacteria</taxon>
        <taxon>Pseudomonadati</taxon>
        <taxon>Pseudomonadota</taxon>
        <taxon>Gammaproteobacteria</taxon>
        <taxon>Oceanospirillales</taxon>
        <taxon>Endozoicomonadaceae</taxon>
        <taxon>Parendozoicomonas</taxon>
    </lineage>
</organism>